<dbReference type="GO" id="GO:0008610">
    <property type="term" value="P:lipid biosynthetic process"/>
    <property type="evidence" value="ECO:0007669"/>
    <property type="project" value="TreeGrafter"/>
</dbReference>
<evidence type="ECO:0000313" key="5">
    <source>
        <dbReference type="Proteomes" id="UP000239203"/>
    </source>
</evidence>
<evidence type="ECO:0000256" key="2">
    <source>
        <dbReference type="ARBA" id="ARBA00022801"/>
    </source>
</evidence>
<comment type="caution">
    <text evidence="4">The sequence shown here is derived from an EMBL/GenBank/DDBJ whole genome shotgun (WGS) entry which is preliminary data.</text>
</comment>
<comment type="similarity">
    <text evidence="1">Belongs to the thioesterase family.</text>
</comment>
<dbReference type="InterPro" id="IPR029058">
    <property type="entry name" value="AB_hydrolase_fold"/>
</dbReference>
<evidence type="ECO:0000256" key="1">
    <source>
        <dbReference type="ARBA" id="ARBA00007169"/>
    </source>
</evidence>
<dbReference type="OrthoDB" id="4169718at2"/>
<proteinExistence type="inferred from homology"/>
<gene>
    <name evidence="4" type="ORF">CLV40_12276</name>
</gene>
<dbReference type="GO" id="GO:0016787">
    <property type="term" value="F:hydrolase activity"/>
    <property type="evidence" value="ECO:0007669"/>
    <property type="project" value="UniProtKB-KW"/>
</dbReference>
<dbReference type="Pfam" id="PF00975">
    <property type="entry name" value="Thioesterase"/>
    <property type="match status" value="1"/>
</dbReference>
<dbReference type="InterPro" id="IPR001031">
    <property type="entry name" value="Thioesterase"/>
</dbReference>
<evidence type="ECO:0000259" key="3">
    <source>
        <dbReference type="SMART" id="SM00824"/>
    </source>
</evidence>
<dbReference type="AlphaFoldDB" id="A0A2S6GFW5"/>
<keyword evidence="2" id="KW-0378">Hydrolase</keyword>
<dbReference type="SMART" id="SM00824">
    <property type="entry name" value="PKS_TE"/>
    <property type="match status" value="1"/>
</dbReference>
<reference evidence="4 5" key="1">
    <citation type="submission" date="2018-02" db="EMBL/GenBank/DDBJ databases">
        <title>Genomic Encyclopedia of Archaeal and Bacterial Type Strains, Phase II (KMG-II): from individual species to whole genera.</title>
        <authorList>
            <person name="Goeker M."/>
        </authorList>
    </citation>
    <scope>NUCLEOTIDE SEQUENCE [LARGE SCALE GENOMIC DNA]</scope>
    <source>
        <strain evidence="4 5">YU 961-1</strain>
    </source>
</reference>
<dbReference type="Gene3D" id="3.40.50.1820">
    <property type="entry name" value="alpha/beta hydrolase"/>
    <property type="match status" value="1"/>
</dbReference>
<dbReference type="Proteomes" id="UP000239203">
    <property type="component" value="Unassembled WGS sequence"/>
</dbReference>
<keyword evidence="5" id="KW-1185">Reference proteome</keyword>
<dbReference type="RefSeq" id="WP_104482259.1">
    <property type="nucleotide sequence ID" value="NZ_CP154825.1"/>
</dbReference>
<dbReference type="EMBL" id="PTIX01000022">
    <property type="protein sequence ID" value="PPK64085.1"/>
    <property type="molecule type" value="Genomic_DNA"/>
</dbReference>
<dbReference type="SUPFAM" id="SSF53474">
    <property type="entry name" value="alpha/beta-Hydrolases"/>
    <property type="match status" value="1"/>
</dbReference>
<sequence length="249" mass="26861">MSTESDRWLRRFHPAPGAPARLLCLPHAGGSASYFFPVSKATHPRVDVLVAQYPGRQDRRQEPLLESVADLADGVAAALGAYQDKPLTLFGHSMGASVAFEVALRLQALGTPVRGVVVSGRRAPSALRDESSHLLPDDELLEDVKALGGTEAALLDDPDIRQMVFPAIRADYKAAETYRRTDGPRIAAPITALIGDSDAKVTEPEARRWADHTDGDFELEVFTGGHFYITAHAAAVTARIEKQIGATLD</sequence>
<evidence type="ECO:0000313" key="4">
    <source>
        <dbReference type="EMBL" id="PPK64085.1"/>
    </source>
</evidence>
<dbReference type="InterPro" id="IPR020802">
    <property type="entry name" value="TesA-like"/>
</dbReference>
<accession>A0A2S6GFW5</accession>
<organism evidence="4 5">
    <name type="scientific">Actinokineospora auranticolor</name>
    <dbReference type="NCBI Taxonomy" id="155976"/>
    <lineage>
        <taxon>Bacteria</taxon>
        <taxon>Bacillati</taxon>
        <taxon>Actinomycetota</taxon>
        <taxon>Actinomycetes</taxon>
        <taxon>Pseudonocardiales</taxon>
        <taxon>Pseudonocardiaceae</taxon>
        <taxon>Actinokineospora</taxon>
    </lineage>
</organism>
<protein>
    <submittedName>
        <fullName evidence="4">Surfactin synthase thioesterase subunit</fullName>
    </submittedName>
</protein>
<feature type="domain" description="Thioesterase TesA-like" evidence="3">
    <location>
        <begin position="23"/>
        <end position="244"/>
    </location>
</feature>
<dbReference type="PANTHER" id="PTHR11487">
    <property type="entry name" value="THIOESTERASE"/>
    <property type="match status" value="1"/>
</dbReference>
<dbReference type="InterPro" id="IPR012223">
    <property type="entry name" value="TEII"/>
</dbReference>
<dbReference type="PANTHER" id="PTHR11487:SF0">
    <property type="entry name" value="S-ACYL FATTY ACID SYNTHASE THIOESTERASE, MEDIUM CHAIN"/>
    <property type="match status" value="1"/>
</dbReference>
<name>A0A2S6GFW5_9PSEU</name>